<name>A0ACB8AQ76_9AGAM</name>
<evidence type="ECO:0000313" key="1">
    <source>
        <dbReference type="EMBL" id="KAH7915711.1"/>
    </source>
</evidence>
<accession>A0ACB8AQ76</accession>
<comment type="caution">
    <text evidence="1">The sequence shown here is derived from an EMBL/GenBank/DDBJ whole genome shotgun (WGS) entry which is preliminary data.</text>
</comment>
<gene>
    <name evidence="1" type="ORF">BJ138DRAFT_1141129</name>
</gene>
<reference evidence="1" key="1">
    <citation type="journal article" date="2021" name="New Phytol.">
        <title>Evolutionary innovations through gain and loss of genes in the ectomycorrhizal Boletales.</title>
        <authorList>
            <person name="Wu G."/>
            <person name="Miyauchi S."/>
            <person name="Morin E."/>
            <person name="Kuo A."/>
            <person name="Drula E."/>
            <person name="Varga T."/>
            <person name="Kohler A."/>
            <person name="Feng B."/>
            <person name="Cao Y."/>
            <person name="Lipzen A."/>
            <person name="Daum C."/>
            <person name="Hundley H."/>
            <person name="Pangilinan J."/>
            <person name="Johnson J."/>
            <person name="Barry K."/>
            <person name="LaButti K."/>
            <person name="Ng V."/>
            <person name="Ahrendt S."/>
            <person name="Min B."/>
            <person name="Choi I.G."/>
            <person name="Park H."/>
            <person name="Plett J.M."/>
            <person name="Magnuson J."/>
            <person name="Spatafora J.W."/>
            <person name="Nagy L.G."/>
            <person name="Henrissat B."/>
            <person name="Grigoriev I.V."/>
            <person name="Yang Z.L."/>
            <person name="Xu J."/>
            <person name="Martin F.M."/>
        </authorList>
    </citation>
    <scope>NUCLEOTIDE SEQUENCE</scope>
    <source>
        <strain evidence="1">ATCC 28755</strain>
    </source>
</reference>
<proteinExistence type="predicted"/>
<sequence>MNYQADHNRMHLNNYLQQRFGRTEDLTWEVGQSGPLHQPQWVAIAHLRGVPWGRGQGHNRGSAMEMAAGQVLQALQTQRF</sequence>
<dbReference type="EMBL" id="MU267597">
    <property type="protein sequence ID" value="KAH7915711.1"/>
    <property type="molecule type" value="Genomic_DNA"/>
</dbReference>
<keyword evidence="2" id="KW-1185">Reference proteome</keyword>
<protein>
    <submittedName>
        <fullName evidence="1">Uncharacterized protein</fullName>
    </submittedName>
</protein>
<organism evidence="1 2">
    <name type="scientific">Hygrophoropsis aurantiaca</name>
    <dbReference type="NCBI Taxonomy" id="72124"/>
    <lineage>
        <taxon>Eukaryota</taxon>
        <taxon>Fungi</taxon>
        <taxon>Dikarya</taxon>
        <taxon>Basidiomycota</taxon>
        <taxon>Agaricomycotina</taxon>
        <taxon>Agaricomycetes</taxon>
        <taxon>Agaricomycetidae</taxon>
        <taxon>Boletales</taxon>
        <taxon>Coniophorineae</taxon>
        <taxon>Hygrophoropsidaceae</taxon>
        <taxon>Hygrophoropsis</taxon>
    </lineage>
</organism>
<dbReference type="Proteomes" id="UP000790377">
    <property type="component" value="Unassembled WGS sequence"/>
</dbReference>
<evidence type="ECO:0000313" key="2">
    <source>
        <dbReference type="Proteomes" id="UP000790377"/>
    </source>
</evidence>